<dbReference type="OrthoDB" id="5704224at2"/>
<name>A0A1U9NM43_9BACT</name>
<feature type="domain" description="Ice-binding protein C-terminal" evidence="1">
    <location>
        <begin position="159"/>
        <end position="180"/>
    </location>
</feature>
<proteinExistence type="predicted"/>
<accession>A0A1U9NM43</accession>
<gene>
    <name evidence="2" type="ORF">STSP2_01979</name>
</gene>
<evidence type="ECO:0000313" key="2">
    <source>
        <dbReference type="EMBL" id="AQT68804.1"/>
    </source>
</evidence>
<protein>
    <recommendedName>
        <fullName evidence="1">Ice-binding protein C-terminal domain-containing protein</fullName>
    </recommendedName>
</protein>
<keyword evidence="3" id="KW-1185">Reference proteome</keyword>
<dbReference type="RefSeq" id="WP_146662121.1">
    <property type="nucleotide sequence ID" value="NZ_CP019791.1"/>
</dbReference>
<evidence type="ECO:0000259" key="1">
    <source>
        <dbReference type="Pfam" id="PF07589"/>
    </source>
</evidence>
<dbReference type="KEGG" id="alus:STSP2_01979"/>
<sequence length="181" mass="19885">MKITGAHKRFLLISLSVVLFPCCLYAGVDLDGLNTGITFRVSELEAGRWQYDYTVENISLPEGIGEFTIYFDPDHCSALRVETAGLIADTWNEFVWDPVRSIGVEGGYDAMAGAFPIGPSMIAYGFSVSFDWSGQGRPGAQYYEIIDPETFEEVDSGWTVPEPSTLALLCVGVFFAGRKRG</sequence>
<dbReference type="NCBIfam" id="TIGR02595">
    <property type="entry name" value="PEP_CTERM"/>
    <property type="match status" value="1"/>
</dbReference>
<dbReference type="EMBL" id="CP019791">
    <property type="protein sequence ID" value="AQT68804.1"/>
    <property type="molecule type" value="Genomic_DNA"/>
</dbReference>
<dbReference type="Pfam" id="PF07589">
    <property type="entry name" value="PEP-CTERM"/>
    <property type="match status" value="1"/>
</dbReference>
<dbReference type="AlphaFoldDB" id="A0A1U9NM43"/>
<organism evidence="2 3">
    <name type="scientific">Anaerohalosphaera lusitana</name>
    <dbReference type="NCBI Taxonomy" id="1936003"/>
    <lineage>
        <taxon>Bacteria</taxon>
        <taxon>Pseudomonadati</taxon>
        <taxon>Planctomycetota</taxon>
        <taxon>Phycisphaerae</taxon>
        <taxon>Sedimentisphaerales</taxon>
        <taxon>Anaerohalosphaeraceae</taxon>
        <taxon>Anaerohalosphaera</taxon>
    </lineage>
</organism>
<dbReference type="Proteomes" id="UP000189674">
    <property type="component" value="Chromosome"/>
</dbReference>
<reference evidence="3" key="1">
    <citation type="submission" date="2017-02" db="EMBL/GenBank/DDBJ databases">
        <title>Comparative genomics and description of representatives of a novel lineage of planctomycetes thriving in anoxic sediments.</title>
        <authorList>
            <person name="Spring S."/>
            <person name="Bunk B."/>
            <person name="Sproer C."/>
        </authorList>
    </citation>
    <scope>NUCLEOTIDE SEQUENCE [LARGE SCALE GENOMIC DNA]</scope>
    <source>
        <strain evidence="3">ST-NAGAB-D1</strain>
    </source>
</reference>
<dbReference type="InterPro" id="IPR013424">
    <property type="entry name" value="Ice-binding_C"/>
</dbReference>
<evidence type="ECO:0000313" key="3">
    <source>
        <dbReference type="Proteomes" id="UP000189674"/>
    </source>
</evidence>